<feature type="coiled-coil region" evidence="1">
    <location>
        <begin position="62"/>
        <end position="89"/>
    </location>
</feature>
<dbReference type="EMBL" id="HBUF01605985">
    <property type="protein sequence ID" value="CAG6777561.1"/>
    <property type="molecule type" value="Transcribed_RNA"/>
</dbReference>
<dbReference type="EMBL" id="HBUF01605984">
    <property type="protein sequence ID" value="CAG6777560.1"/>
    <property type="molecule type" value="Transcribed_RNA"/>
</dbReference>
<accession>A0A8D9B9U1</accession>
<organism evidence="2">
    <name type="scientific">Cacopsylla melanoneura</name>
    <dbReference type="NCBI Taxonomy" id="428564"/>
    <lineage>
        <taxon>Eukaryota</taxon>
        <taxon>Metazoa</taxon>
        <taxon>Ecdysozoa</taxon>
        <taxon>Arthropoda</taxon>
        <taxon>Hexapoda</taxon>
        <taxon>Insecta</taxon>
        <taxon>Pterygota</taxon>
        <taxon>Neoptera</taxon>
        <taxon>Paraneoptera</taxon>
        <taxon>Hemiptera</taxon>
        <taxon>Sternorrhyncha</taxon>
        <taxon>Psylloidea</taxon>
        <taxon>Psyllidae</taxon>
        <taxon>Psyllinae</taxon>
        <taxon>Cacopsylla</taxon>
    </lineage>
</organism>
<sequence>MCTLHTPGLFLSWNYVGRIGIMSGEIKKTGVGLRKQGFLRDFLHLRDFESPEFLPYYAEFVNERKRRNLEDNNIIREEEEEEKKEEDEKWDNHYYGWIL</sequence>
<protein>
    <submittedName>
        <fullName evidence="2">Uncharacterized protein</fullName>
    </submittedName>
</protein>
<dbReference type="AlphaFoldDB" id="A0A8D9B9U1"/>
<proteinExistence type="predicted"/>
<evidence type="ECO:0000313" key="2">
    <source>
        <dbReference type="EMBL" id="CAG6777561.1"/>
    </source>
</evidence>
<evidence type="ECO:0000256" key="1">
    <source>
        <dbReference type="SAM" id="Coils"/>
    </source>
</evidence>
<reference evidence="2" key="1">
    <citation type="submission" date="2021-05" db="EMBL/GenBank/DDBJ databases">
        <authorList>
            <person name="Alioto T."/>
            <person name="Alioto T."/>
            <person name="Gomez Garrido J."/>
        </authorList>
    </citation>
    <scope>NUCLEOTIDE SEQUENCE</scope>
</reference>
<keyword evidence="1" id="KW-0175">Coiled coil</keyword>
<name>A0A8D9B9U1_9HEMI</name>